<evidence type="ECO:0000256" key="7">
    <source>
        <dbReference type="ARBA" id="ARBA00023239"/>
    </source>
</evidence>
<dbReference type="InterPro" id="IPR006157">
    <property type="entry name" value="FolB_dom"/>
</dbReference>
<keyword evidence="11" id="KW-1185">Reference proteome</keyword>
<evidence type="ECO:0000256" key="5">
    <source>
        <dbReference type="ARBA" id="ARBA00022909"/>
    </source>
</evidence>
<keyword evidence="6" id="KW-0413">Isomerase</keyword>
<gene>
    <name evidence="10" type="ORF">GA0061080_103124</name>
</gene>
<dbReference type="SMART" id="SM00905">
    <property type="entry name" value="FolB"/>
    <property type="match status" value="1"/>
</dbReference>
<dbReference type="GO" id="GO:0016853">
    <property type="term" value="F:isomerase activity"/>
    <property type="evidence" value="ECO:0007669"/>
    <property type="project" value="UniProtKB-KW"/>
</dbReference>
<organism evidence="10 11">
    <name type="scientific">Gilliamella intestini</name>
    <dbReference type="NCBI Taxonomy" id="1798183"/>
    <lineage>
        <taxon>Bacteria</taxon>
        <taxon>Pseudomonadati</taxon>
        <taxon>Pseudomonadota</taxon>
        <taxon>Gammaproteobacteria</taxon>
        <taxon>Orbales</taxon>
        <taxon>Orbaceae</taxon>
        <taxon>Gilliamella</taxon>
    </lineage>
</organism>
<keyword evidence="5 8" id="KW-0289">Folate biosynthesis</keyword>
<dbReference type="AlphaFoldDB" id="A0A1C4C7K6"/>
<accession>A0A1C4C7K6</accession>
<dbReference type="GO" id="GO:0005737">
    <property type="term" value="C:cytoplasm"/>
    <property type="evidence" value="ECO:0007669"/>
    <property type="project" value="TreeGrafter"/>
</dbReference>
<feature type="domain" description="Dihydroneopterin aldolase/epimerase" evidence="9">
    <location>
        <begin position="9"/>
        <end position="119"/>
    </location>
</feature>
<dbReference type="OrthoDB" id="9810587at2"/>
<comment type="similarity">
    <text evidence="4 8">Belongs to the DHNA family.</text>
</comment>
<dbReference type="PANTHER" id="PTHR42844">
    <property type="entry name" value="DIHYDRONEOPTERIN ALDOLASE 1-RELATED"/>
    <property type="match status" value="1"/>
</dbReference>
<evidence type="ECO:0000256" key="2">
    <source>
        <dbReference type="ARBA" id="ARBA00001353"/>
    </source>
</evidence>
<dbReference type="PANTHER" id="PTHR42844:SF1">
    <property type="entry name" value="DIHYDRONEOPTERIN ALDOLASE 1-RELATED"/>
    <property type="match status" value="1"/>
</dbReference>
<dbReference type="Proteomes" id="UP000199698">
    <property type="component" value="Unassembled WGS sequence"/>
</dbReference>
<evidence type="ECO:0000313" key="10">
    <source>
        <dbReference type="EMBL" id="SCC15096.1"/>
    </source>
</evidence>
<dbReference type="SUPFAM" id="SSF55620">
    <property type="entry name" value="Tetrahydrobiopterin biosynthesis enzymes-like"/>
    <property type="match status" value="1"/>
</dbReference>
<comment type="pathway">
    <text evidence="3 8">Cofactor biosynthesis; tetrahydrofolate biosynthesis; 2-amino-4-hydroxy-6-hydroxymethyl-7,8-dihydropteridine diphosphate from 7,8-dihydroneopterin triphosphate: step 3/4.</text>
</comment>
<evidence type="ECO:0000313" key="11">
    <source>
        <dbReference type="Proteomes" id="UP000199698"/>
    </source>
</evidence>
<dbReference type="GO" id="GO:0046656">
    <property type="term" value="P:folic acid biosynthetic process"/>
    <property type="evidence" value="ECO:0007669"/>
    <property type="project" value="UniProtKB-UniRule"/>
</dbReference>
<dbReference type="InterPro" id="IPR006156">
    <property type="entry name" value="Dihydroneopterin_aldolase"/>
</dbReference>
<proteinExistence type="inferred from homology"/>
<evidence type="ECO:0000256" key="3">
    <source>
        <dbReference type="ARBA" id="ARBA00005013"/>
    </source>
</evidence>
<reference evidence="11" key="1">
    <citation type="submission" date="2016-08" db="EMBL/GenBank/DDBJ databases">
        <authorList>
            <person name="Varghese N."/>
            <person name="Submissions Spin"/>
        </authorList>
    </citation>
    <scope>NUCLEOTIDE SEQUENCE [LARGE SCALE GENOMIC DNA]</scope>
    <source>
        <strain evidence="11">R-53144</strain>
    </source>
</reference>
<dbReference type="NCBIfam" id="TIGR00526">
    <property type="entry name" value="folB_dom"/>
    <property type="match status" value="1"/>
</dbReference>
<dbReference type="GO" id="GO:0046654">
    <property type="term" value="P:tetrahydrofolate biosynthetic process"/>
    <property type="evidence" value="ECO:0007669"/>
    <property type="project" value="UniProtKB-UniRule"/>
</dbReference>
<dbReference type="Pfam" id="PF02152">
    <property type="entry name" value="FolB"/>
    <property type="match status" value="1"/>
</dbReference>
<dbReference type="STRING" id="1798183.GA0061080_103124"/>
<dbReference type="CDD" id="cd00534">
    <property type="entry name" value="DHNA_DHNTPE"/>
    <property type="match status" value="1"/>
</dbReference>
<dbReference type="EMBL" id="FMBA01000031">
    <property type="protein sequence ID" value="SCC15096.1"/>
    <property type="molecule type" value="Genomic_DNA"/>
</dbReference>
<dbReference type="FunFam" id="3.30.1130.10:FF:000002">
    <property type="entry name" value="7,8-dihydroneopterin aldolase"/>
    <property type="match status" value="1"/>
</dbReference>
<dbReference type="EC" id="4.1.2.25" evidence="8"/>
<comment type="function">
    <text evidence="8">Catalyzes the conversion of 7,8-dihydroneopterin to 6-hydroxymethyl-7,8-dihydropterin.</text>
</comment>
<keyword evidence="7 8" id="KW-0456">Lyase</keyword>
<evidence type="ECO:0000256" key="6">
    <source>
        <dbReference type="ARBA" id="ARBA00023235"/>
    </source>
</evidence>
<sequence>MNTYSNDRVLIEGLTVLTTIGVYEWEKTIKQKLILDLEIAWDNKPAGESDNVSLCLDYFLVSQAITQFIESNQFELIESVAENVAKLIIQKFAVQWLKVKVSKPSAIANANNVAVLIERTAN</sequence>
<dbReference type="RefSeq" id="WP_091124192.1">
    <property type="nucleotide sequence ID" value="NZ_FMBA01000031.1"/>
</dbReference>
<dbReference type="Gene3D" id="3.30.1130.10">
    <property type="match status" value="1"/>
</dbReference>
<evidence type="ECO:0000256" key="8">
    <source>
        <dbReference type="RuleBase" id="RU362079"/>
    </source>
</evidence>
<protein>
    <recommendedName>
        <fullName evidence="8">7,8-dihydroneopterin aldolase</fullName>
        <ecNumber evidence="8">4.1.2.25</ecNumber>
    </recommendedName>
</protein>
<comment type="catalytic activity">
    <reaction evidence="1">
        <text>7,8-dihydroneopterin = 7,8-dihydromonapterin</text>
        <dbReference type="Rhea" id="RHEA:45328"/>
        <dbReference type="ChEBI" id="CHEBI:17001"/>
        <dbReference type="ChEBI" id="CHEBI:71175"/>
        <dbReference type="EC" id="5.1.99.8"/>
    </reaction>
</comment>
<evidence type="ECO:0000256" key="4">
    <source>
        <dbReference type="ARBA" id="ARBA00005708"/>
    </source>
</evidence>
<comment type="catalytic activity">
    <reaction evidence="2 8">
        <text>7,8-dihydroneopterin = 6-hydroxymethyl-7,8-dihydropterin + glycolaldehyde</text>
        <dbReference type="Rhea" id="RHEA:10540"/>
        <dbReference type="ChEBI" id="CHEBI:17001"/>
        <dbReference type="ChEBI" id="CHEBI:17071"/>
        <dbReference type="ChEBI" id="CHEBI:44841"/>
        <dbReference type="EC" id="4.1.2.25"/>
    </reaction>
</comment>
<dbReference type="InterPro" id="IPR043133">
    <property type="entry name" value="GTP-CH-I_C/QueF"/>
</dbReference>
<evidence type="ECO:0000259" key="9">
    <source>
        <dbReference type="SMART" id="SM00905"/>
    </source>
</evidence>
<name>A0A1C4C7K6_9GAMM</name>
<evidence type="ECO:0000256" key="1">
    <source>
        <dbReference type="ARBA" id="ARBA00000693"/>
    </source>
</evidence>
<dbReference type="UniPathway" id="UPA00077">
    <property type="reaction ID" value="UER00154"/>
</dbReference>
<dbReference type="NCBIfam" id="TIGR00525">
    <property type="entry name" value="folB"/>
    <property type="match status" value="1"/>
</dbReference>
<dbReference type="GO" id="GO:0004150">
    <property type="term" value="F:dihydroneopterin aldolase activity"/>
    <property type="evidence" value="ECO:0007669"/>
    <property type="project" value="UniProtKB-UniRule"/>
</dbReference>